<keyword evidence="3" id="KW-1185">Reference proteome</keyword>
<dbReference type="Proteomes" id="UP000313231">
    <property type="component" value="Unassembled WGS sequence"/>
</dbReference>
<comment type="caution">
    <text evidence="2">The sequence shown here is derived from an EMBL/GenBank/DDBJ whole genome shotgun (WGS) entry which is preliminary data.</text>
</comment>
<dbReference type="AlphaFoldDB" id="A0A5C4VNW3"/>
<proteinExistence type="predicted"/>
<feature type="signal peptide" evidence="1">
    <location>
        <begin position="1"/>
        <end position="28"/>
    </location>
</feature>
<evidence type="ECO:0000313" key="2">
    <source>
        <dbReference type="EMBL" id="TNM37295.1"/>
    </source>
</evidence>
<evidence type="ECO:0000256" key="1">
    <source>
        <dbReference type="SAM" id="SignalP"/>
    </source>
</evidence>
<reference evidence="2 3" key="1">
    <citation type="journal article" date="2016" name="Int. J. Syst. Evol. Microbiol.">
        <title>Nocardioides albidus sp. nov., an actinobacterium isolated from garden soil.</title>
        <authorList>
            <person name="Singh H."/>
            <person name="Du J."/>
            <person name="Trinh H."/>
            <person name="Won K."/>
            <person name="Yang J.E."/>
            <person name="Yin C."/>
            <person name="Kook M."/>
            <person name="Yi T.H."/>
        </authorList>
    </citation>
    <scope>NUCLEOTIDE SEQUENCE [LARGE SCALE GENOMIC DNA]</scope>
    <source>
        <strain evidence="2 3">CCTCC AB 2015297</strain>
    </source>
</reference>
<dbReference type="PANTHER" id="PTHR34677:SF3">
    <property type="entry name" value="BACTERIAL IG-LIKE DOMAIN-CONTAINING PROTEIN"/>
    <property type="match status" value="1"/>
</dbReference>
<dbReference type="RefSeq" id="WP_139623836.1">
    <property type="nucleotide sequence ID" value="NZ_VDMP01000026.1"/>
</dbReference>
<protein>
    <recommendedName>
        <fullName evidence="4">Bacterial repeat domain-containing protein</fullName>
    </recommendedName>
</protein>
<keyword evidence="1" id="KW-0732">Signal</keyword>
<evidence type="ECO:0000313" key="3">
    <source>
        <dbReference type="Proteomes" id="UP000313231"/>
    </source>
</evidence>
<feature type="chain" id="PRO_5022848471" description="Bacterial repeat domain-containing protein" evidence="1">
    <location>
        <begin position="29"/>
        <end position="534"/>
    </location>
</feature>
<dbReference type="EMBL" id="VDMP01000026">
    <property type="protein sequence ID" value="TNM37295.1"/>
    <property type="molecule type" value="Genomic_DNA"/>
</dbReference>
<dbReference type="PANTHER" id="PTHR34677">
    <property type="match status" value="1"/>
</dbReference>
<dbReference type="OrthoDB" id="5145222at2"/>
<accession>A0A5C4VNW3</accession>
<name>A0A5C4VNW3_9ACTN</name>
<evidence type="ECO:0008006" key="4">
    <source>
        <dbReference type="Google" id="ProtNLM"/>
    </source>
</evidence>
<organism evidence="2 3">
    <name type="scientific">Nocardioides albidus</name>
    <dbReference type="NCBI Taxonomy" id="1517589"/>
    <lineage>
        <taxon>Bacteria</taxon>
        <taxon>Bacillati</taxon>
        <taxon>Actinomycetota</taxon>
        <taxon>Actinomycetes</taxon>
        <taxon>Propionibacteriales</taxon>
        <taxon>Nocardioidaceae</taxon>
        <taxon>Nocardioides</taxon>
    </lineage>
</organism>
<sequence>MSLFDGRRLAAVATMTAGLVLGAAPAHAWYVDVTINGAGRVYETTDANEIDEHCPQYPEEGFSSPAVTPTGVLGASCRAGDAGGDYGHGWVVRYVAEAAPGYRFAGWRSAGESETSVKCDGSNGSPNYSGVACQFATFENLHTQAVFVDDTAPAMGSLAGPITQVNGAASFSFDAAPDPTLSHFQCRLVAGGEAQIHDWNSCSSGHQEDPAVAGTEGSYKLYVRAVDRSGNVSTPSAVTWVVDKIKPETTLVSGPVGPTASTSATFSFSGSVDVASYVCTLDNVLLAGCQSPMSFNLGQGGHTFTVAARDDAGNVDASPLIRSWTVDTIAPDTTITSGPGEGSVLPSRSASFGFSGTEAGTFECQLDGAGWSSCEPPRSFNDLSEGAHTLQVQVRARDAAGNLDASPATRSWTVDVPIPALPPASASVAMAVHAKFRHHVSGGRTTVRTLKLTGLPAGASVTVSCASKRKGCAFASKTLQPGGAAVRLTKLFKGGALSPGAVIQIRITAAGYTPDVFRYKTRKGSKPPTGGEVT</sequence>
<dbReference type="Gene3D" id="3.30.420.430">
    <property type="match status" value="1"/>
</dbReference>
<gene>
    <name evidence="2" type="ORF">FHP29_15735</name>
</gene>